<feature type="transmembrane region" description="Helical" evidence="8">
    <location>
        <begin position="321"/>
        <end position="340"/>
    </location>
</feature>
<reference evidence="11" key="1">
    <citation type="submission" date="2014-09" db="EMBL/GenBank/DDBJ databases">
        <authorList>
            <person name="Gomez-Valero L."/>
        </authorList>
    </citation>
    <scope>NUCLEOTIDE SEQUENCE [LARGE SCALE GENOMIC DNA]</scope>
    <source>
        <strain evidence="11">ATCC700992</strain>
    </source>
</reference>
<evidence type="ECO:0000256" key="1">
    <source>
        <dbReference type="ARBA" id="ARBA00004651"/>
    </source>
</evidence>
<dbReference type="PANTHER" id="PTHR33908">
    <property type="entry name" value="MANNOSYLTRANSFERASE YKCB-RELATED"/>
    <property type="match status" value="1"/>
</dbReference>
<evidence type="ECO:0000256" key="6">
    <source>
        <dbReference type="ARBA" id="ARBA00022989"/>
    </source>
</evidence>
<dbReference type="HOGENOM" id="CLU_016165_3_0_6"/>
<evidence type="ECO:0000256" key="3">
    <source>
        <dbReference type="ARBA" id="ARBA00022676"/>
    </source>
</evidence>
<feature type="transmembrane region" description="Helical" evidence="8">
    <location>
        <begin position="352"/>
        <end position="369"/>
    </location>
</feature>
<proteinExistence type="predicted"/>
<dbReference type="STRING" id="1212491.LFA_3711"/>
<evidence type="ECO:0000313" key="11">
    <source>
        <dbReference type="Proteomes" id="UP000032430"/>
    </source>
</evidence>
<dbReference type="AlphaFoldDB" id="A0A098GC23"/>
<evidence type="ECO:0000256" key="8">
    <source>
        <dbReference type="SAM" id="Phobius"/>
    </source>
</evidence>
<dbReference type="PANTHER" id="PTHR33908:SF11">
    <property type="entry name" value="MEMBRANE PROTEIN"/>
    <property type="match status" value="1"/>
</dbReference>
<name>A0A098GC23_9GAMM</name>
<keyword evidence="5 8" id="KW-0812">Transmembrane</keyword>
<dbReference type="EMBL" id="LN614827">
    <property type="protein sequence ID" value="CEG59036.1"/>
    <property type="molecule type" value="Genomic_DNA"/>
</dbReference>
<dbReference type="Proteomes" id="UP000032430">
    <property type="component" value="Chromosome I"/>
</dbReference>
<evidence type="ECO:0000256" key="7">
    <source>
        <dbReference type="ARBA" id="ARBA00023136"/>
    </source>
</evidence>
<dbReference type="GO" id="GO:0009103">
    <property type="term" value="P:lipopolysaccharide biosynthetic process"/>
    <property type="evidence" value="ECO:0007669"/>
    <property type="project" value="UniProtKB-ARBA"/>
</dbReference>
<feature type="transmembrane region" description="Helical" evidence="8">
    <location>
        <begin position="125"/>
        <end position="144"/>
    </location>
</feature>
<feature type="transmembrane region" description="Helical" evidence="8">
    <location>
        <begin position="298"/>
        <end position="315"/>
    </location>
</feature>
<feature type="transmembrane region" description="Helical" evidence="8">
    <location>
        <begin position="217"/>
        <end position="236"/>
    </location>
</feature>
<keyword evidence="7 8" id="KW-0472">Membrane</keyword>
<dbReference type="InterPro" id="IPR050297">
    <property type="entry name" value="LipidA_mod_glycosyltrf_83"/>
</dbReference>
<feature type="transmembrane region" description="Helical" evidence="8">
    <location>
        <begin position="172"/>
        <end position="205"/>
    </location>
</feature>
<keyword evidence="4 10" id="KW-0808">Transferase</keyword>
<evidence type="ECO:0000259" key="9">
    <source>
        <dbReference type="Pfam" id="PF13231"/>
    </source>
</evidence>
<protein>
    <submittedName>
        <fullName evidence="10">Putative dolichyl-phosphate mannosyltransferase</fullName>
    </submittedName>
</protein>
<feature type="domain" description="Glycosyltransferase RgtA/B/C/D-like" evidence="9">
    <location>
        <begin position="74"/>
        <end position="233"/>
    </location>
</feature>
<comment type="subcellular location">
    <subcellularLocation>
        <location evidence="1">Cell membrane</location>
        <topology evidence="1">Multi-pass membrane protein</topology>
    </subcellularLocation>
</comment>
<dbReference type="KEGG" id="lfa:LFA_3711"/>
<feature type="transmembrane region" description="Helical" evidence="8">
    <location>
        <begin position="256"/>
        <end position="277"/>
    </location>
</feature>
<dbReference type="GO" id="GO:0016763">
    <property type="term" value="F:pentosyltransferase activity"/>
    <property type="evidence" value="ECO:0007669"/>
    <property type="project" value="TreeGrafter"/>
</dbReference>
<sequence length="535" mass="61200">MQSIGFTTIKSQVCKIVPTSLLNVCQDRKLTQYFYLILGFSLFLHLISIATTVLIVEEAYYWNYAQHLDFSYLDHPPMVAILIKLSTLIFGTTEFGVRAITIFCFIITATYSYKLTQLINKNSAPYALILLAILPFFFLHSQIITPDVPLIACWSASIYCLYRALVRNEANLYYLAGIWLGLGMLSKYTIALVGLAALVYILLIPSARYWLRRKEPYFCAGIALLIFTPVIYWNATHQWVSFIFQSSRRLVSTSSIRLHHVILLTLFFLMPIGIYGFCQLMKKNSPEISSISTNTKHFMRIFTLVPLTIFALFSLNHAVKFNWVGPIFLALIPWLAALIANNPATRLSWLKSCVFLLGCYAIILMFLFFNTSQTIHKKYLKDILAWDKLTQQFNILAAKIEEEMQQSPTFVPLDSYHIGSELSFYQAKLLSQGGITKSYPVAGSHVFGNNSLMYRYWSNKIDYLDKPLILISTEPASFDNPILKEQTIEQSVMKRIVSVSQGQGIKGIPYYYKVVRIRKKNAISHPDDFIYNQGQ</sequence>
<dbReference type="InterPro" id="IPR038731">
    <property type="entry name" value="RgtA/B/C-like"/>
</dbReference>
<gene>
    <name evidence="10" type="ORF">LFA_3711</name>
</gene>
<evidence type="ECO:0000313" key="10">
    <source>
        <dbReference type="EMBL" id="CEG59036.1"/>
    </source>
</evidence>
<feature type="transmembrane region" description="Helical" evidence="8">
    <location>
        <begin position="95"/>
        <end position="113"/>
    </location>
</feature>
<dbReference type="Pfam" id="PF13231">
    <property type="entry name" value="PMT_2"/>
    <property type="match status" value="1"/>
</dbReference>
<dbReference type="OrthoDB" id="108054at2"/>
<dbReference type="RefSeq" id="WP_045097235.1">
    <property type="nucleotide sequence ID" value="NZ_LN614827.1"/>
</dbReference>
<evidence type="ECO:0000256" key="5">
    <source>
        <dbReference type="ARBA" id="ARBA00022692"/>
    </source>
</evidence>
<evidence type="ECO:0000256" key="2">
    <source>
        <dbReference type="ARBA" id="ARBA00022475"/>
    </source>
</evidence>
<keyword evidence="11" id="KW-1185">Reference proteome</keyword>
<accession>A0A098GC23</accession>
<evidence type="ECO:0000256" key="4">
    <source>
        <dbReference type="ARBA" id="ARBA00022679"/>
    </source>
</evidence>
<keyword evidence="6 8" id="KW-1133">Transmembrane helix</keyword>
<organism evidence="10 11">
    <name type="scientific">Legionella fallonii LLAP-10</name>
    <dbReference type="NCBI Taxonomy" id="1212491"/>
    <lineage>
        <taxon>Bacteria</taxon>
        <taxon>Pseudomonadati</taxon>
        <taxon>Pseudomonadota</taxon>
        <taxon>Gammaproteobacteria</taxon>
        <taxon>Legionellales</taxon>
        <taxon>Legionellaceae</taxon>
        <taxon>Legionella</taxon>
    </lineage>
</organism>
<keyword evidence="2" id="KW-1003">Cell membrane</keyword>
<dbReference type="GO" id="GO:0005886">
    <property type="term" value="C:plasma membrane"/>
    <property type="evidence" value="ECO:0007669"/>
    <property type="project" value="UniProtKB-SubCell"/>
</dbReference>
<keyword evidence="3 10" id="KW-0328">Glycosyltransferase</keyword>
<feature type="transmembrane region" description="Helical" evidence="8">
    <location>
        <begin position="33"/>
        <end position="56"/>
    </location>
</feature>